<feature type="compositionally biased region" description="Low complexity" evidence="5">
    <location>
        <begin position="554"/>
        <end position="571"/>
    </location>
</feature>
<feature type="compositionally biased region" description="Polar residues" evidence="5">
    <location>
        <begin position="572"/>
        <end position="591"/>
    </location>
</feature>
<dbReference type="PANTHER" id="PTHR31973:SF199">
    <property type="entry name" value="SWIM-TYPE DOMAIN-CONTAINING PROTEIN"/>
    <property type="match status" value="1"/>
</dbReference>
<protein>
    <recommendedName>
        <fullName evidence="10">SWIM-type domain-containing protein</fullName>
    </recommendedName>
</protein>
<keyword evidence="8" id="KW-1185">Reference proteome</keyword>
<dbReference type="PROSITE" id="PS50158">
    <property type="entry name" value="ZF_CCHC"/>
    <property type="match status" value="1"/>
</dbReference>
<evidence type="ECO:0000256" key="2">
    <source>
        <dbReference type="ARBA" id="ARBA00022771"/>
    </source>
</evidence>
<evidence type="ECO:0008006" key="10">
    <source>
        <dbReference type="Google" id="ProtNLM"/>
    </source>
</evidence>
<dbReference type="PANTHER" id="PTHR31973">
    <property type="entry name" value="POLYPROTEIN, PUTATIVE-RELATED"/>
    <property type="match status" value="1"/>
</dbReference>
<sequence>MIDPKFEVGQIFTCKQLFMKACKSHGVVHGRKIKFSKNDGRRATAYCKDCSWKVSTAVMLDKKTFQIKSMQGKHSCGRTFDHGLANSTFLVDRYKKELAAMADMKVNTLTDKVKTDVNVNISRWQAYRTKKKAESLVNGEHEAQYNKLRNYCREVKRANPGSNVFMTTVEDDEGEDRFERLYICLNACKTGFLSGCRPVVGLDGCHLRGPHKGVLLTAVGIDPNDQLYPIAYAVGLIQAIQELLPDVEHRMCVRHIYNNFKKLHGGLALKERIWALARAPYKNLFKALMEALKAVDEGAFQWLVDNTTPQQWSKAYFRTSPKCDILLNNLCESFNSSILEARERPLLGMLEIIRLYLMVRMENKREWMQKYTGKVCPKILKKLEKVKTASSACIATPSGDWNYEVRCMYGERYTVNLGSRTCSCRRWELNGIPCAHAISAIALTKESPENFVHECYSKEAYMKAYGPIIYPLNGEHLWKDLKQGPVLPPETIKLPGRPKKVRRKEPDEPPATTTSRGQTKRLSRVGLMDYKCRKCKQKGHNSRKCPSSHDQENVQQQAAAVTSSSQSQQQTPNTMNPGANKQSQPQQSNFTPKAVFCASGLETDTNDQVLFDLIR</sequence>
<feature type="domain" description="SWIM-type" evidence="7">
    <location>
        <begin position="413"/>
        <end position="445"/>
    </location>
</feature>
<evidence type="ECO:0000259" key="7">
    <source>
        <dbReference type="PROSITE" id="PS50966"/>
    </source>
</evidence>
<keyword evidence="1" id="KW-0479">Metal-binding</keyword>
<proteinExistence type="predicted"/>
<evidence type="ECO:0000256" key="1">
    <source>
        <dbReference type="ARBA" id="ARBA00022723"/>
    </source>
</evidence>
<dbReference type="SMART" id="SM00575">
    <property type="entry name" value="ZnF_PMZ"/>
    <property type="match status" value="1"/>
</dbReference>
<keyword evidence="2 4" id="KW-0863">Zinc-finger</keyword>
<dbReference type="SUPFAM" id="SSF57756">
    <property type="entry name" value="Retrovirus zinc finger-like domains"/>
    <property type="match status" value="1"/>
</dbReference>
<reference evidence="9" key="1">
    <citation type="submission" date="2025-08" db="UniProtKB">
        <authorList>
            <consortium name="RefSeq"/>
        </authorList>
    </citation>
    <scope>IDENTIFICATION</scope>
    <source>
        <tissue evidence="9">Leaves</tissue>
    </source>
</reference>
<organism evidence="8 9">
    <name type="scientific">Coffea arabica</name>
    <name type="common">Arabian coffee</name>
    <dbReference type="NCBI Taxonomy" id="13443"/>
    <lineage>
        <taxon>Eukaryota</taxon>
        <taxon>Viridiplantae</taxon>
        <taxon>Streptophyta</taxon>
        <taxon>Embryophyta</taxon>
        <taxon>Tracheophyta</taxon>
        <taxon>Spermatophyta</taxon>
        <taxon>Magnoliopsida</taxon>
        <taxon>eudicotyledons</taxon>
        <taxon>Gunneridae</taxon>
        <taxon>Pentapetalae</taxon>
        <taxon>asterids</taxon>
        <taxon>lamiids</taxon>
        <taxon>Gentianales</taxon>
        <taxon>Rubiaceae</taxon>
        <taxon>Ixoroideae</taxon>
        <taxon>Gardenieae complex</taxon>
        <taxon>Bertiereae - Coffeeae clade</taxon>
        <taxon>Coffeeae</taxon>
        <taxon>Coffea</taxon>
    </lineage>
</organism>
<feature type="region of interest" description="Disordered" evidence="5">
    <location>
        <begin position="538"/>
        <end position="591"/>
    </location>
</feature>
<dbReference type="RefSeq" id="XP_071920736.1">
    <property type="nucleotide sequence ID" value="XM_072064635.1"/>
</dbReference>
<evidence type="ECO:0000259" key="6">
    <source>
        <dbReference type="PROSITE" id="PS50158"/>
    </source>
</evidence>
<dbReference type="GeneID" id="113708174"/>
<dbReference type="InterPro" id="IPR007527">
    <property type="entry name" value="Znf_SWIM"/>
</dbReference>
<feature type="region of interest" description="Disordered" evidence="5">
    <location>
        <begin position="485"/>
        <end position="522"/>
    </location>
</feature>
<evidence type="ECO:0000313" key="8">
    <source>
        <dbReference type="Proteomes" id="UP001652660"/>
    </source>
</evidence>
<evidence type="ECO:0000313" key="9">
    <source>
        <dbReference type="RefSeq" id="XP_071920736.1"/>
    </source>
</evidence>
<dbReference type="PROSITE" id="PS50966">
    <property type="entry name" value="ZF_SWIM"/>
    <property type="match status" value="1"/>
</dbReference>
<feature type="domain" description="CCHC-type" evidence="6">
    <location>
        <begin position="531"/>
        <end position="547"/>
    </location>
</feature>
<evidence type="ECO:0000256" key="4">
    <source>
        <dbReference type="PROSITE-ProRule" id="PRU00047"/>
    </source>
</evidence>
<name>A0ABM4VMI0_COFAR</name>
<dbReference type="InterPro" id="IPR036875">
    <property type="entry name" value="Znf_CCHC_sf"/>
</dbReference>
<evidence type="ECO:0000256" key="3">
    <source>
        <dbReference type="ARBA" id="ARBA00022833"/>
    </source>
</evidence>
<dbReference type="InterPro" id="IPR001878">
    <property type="entry name" value="Znf_CCHC"/>
</dbReference>
<dbReference type="InterPro" id="IPR006564">
    <property type="entry name" value="Znf_PMZ"/>
</dbReference>
<gene>
    <name evidence="9" type="primary">LOC113708174</name>
</gene>
<accession>A0ABM4VMI0</accession>
<dbReference type="Proteomes" id="UP001652660">
    <property type="component" value="Chromosome 9c"/>
</dbReference>
<dbReference type="Pfam" id="PF04434">
    <property type="entry name" value="SWIM"/>
    <property type="match status" value="1"/>
</dbReference>
<keyword evidence="3" id="KW-0862">Zinc</keyword>
<evidence type="ECO:0000256" key="5">
    <source>
        <dbReference type="SAM" id="MobiDB-lite"/>
    </source>
</evidence>
<dbReference type="Gene3D" id="4.10.60.10">
    <property type="entry name" value="Zinc finger, CCHC-type"/>
    <property type="match status" value="1"/>
</dbReference>